<sequence>MKATVKFFIYMGLIIIALYTSGCSDNKAKQNSAEKNVIALQQQEAGNQQLASVNNNDSLSADTTEVVLYFSDGNGKLAPERRKIRKVPGIARETINELCRGPQVNGLEATIPPNTSLLDINIQDGLCTINLSEELITEHSGGSAAENMTVYSLVNTLSQFQSIESVQILVEGKIVPTIAGHLDVSSPLERDPEIVSSI</sequence>
<protein>
    <submittedName>
        <fullName evidence="2">Sporulation and spore germination</fullName>
    </submittedName>
</protein>
<accession>A0A1I2N6V9</accession>
<gene>
    <name evidence="2" type="ORF">SAMN05660649_00384</name>
</gene>
<evidence type="ECO:0000313" key="3">
    <source>
        <dbReference type="Proteomes" id="UP000199337"/>
    </source>
</evidence>
<dbReference type="AlphaFoldDB" id="A0A1I2N6V9"/>
<feature type="domain" description="GerMN" evidence="1">
    <location>
        <begin position="91"/>
        <end position="179"/>
    </location>
</feature>
<organism evidence="2 3">
    <name type="scientific">Desulfotruncus arcticus DSM 17038</name>
    <dbReference type="NCBI Taxonomy" id="1121424"/>
    <lineage>
        <taxon>Bacteria</taxon>
        <taxon>Bacillati</taxon>
        <taxon>Bacillota</taxon>
        <taxon>Clostridia</taxon>
        <taxon>Eubacteriales</taxon>
        <taxon>Desulfallaceae</taxon>
        <taxon>Desulfotruncus</taxon>
    </lineage>
</organism>
<dbReference type="InterPro" id="IPR019606">
    <property type="entry name" value="GerMN"/>
</dbReference>
<dbReference type="SMART" id="SM00909">
    <property type="entry name" value="Germane"/>
    <property type="match status" value="1"/>
</dbReference>
<keyword evidence="3" id="KW-1185">Reference proteome</keyword>
<evidence type="ECO:0000313" key="2">
    <source>
        <dbReference type="EMBL" id="SFF99333.1"/>
    </source>
</evidence>
<name>A0A1I2N6V9_9FIRM</name>
<dbReference type="EMBL" id="FOOX01000001">
    <property type="protein sequence ID" value="SFF99333.1"/>
    <property type="molecule type" value="Genomic_DNA"/>
</dbReference>
<dbReference type="Proteomes" id="UP000199337">
    <property type="component" value="Unassembled WGS sequence"/>
</dbReference>
<evidence type="ECO:0000259" key="1">
    <source>
        <dbReference type="SMART" id="SM00909"/>
    </source>
</evidence>
<proteinExistence type="predicted"/>
<dbReference type="RefSeq" id="WP_092468151.1">
    <property type="nucleotide sequence ID" value="NZ_FOOX01000001.1"/>
</dbReference>
<reference evidence="3" key="1">
    <citation type="submission" date="2016-10" db="EMBL/GenBank/DDBJ databases">
        <authorList>
            <person name="Varghese N."/>
            <person name="Submissions S."/>
        </authorList>
    </citation>
    <scope>NUCLEOTIDE SEQUENCE [LARGE SCALE GENOMIC DNA]</scope>
    <source>
        <strain evidence="3">DSM 17038</strain>
    </source>
</reference>
<dbReference type="Pfam" id="PF10646">
    <property type="entry name" value="Germane"/>
    <property type="match status" value="1"/>
</dbReference>
<dbReference type="OrthoDB" id="9809406at2"/>
<dbReference type="STRING" id="341036.SAMN05660649_00384"/>